<proteinExistence type="inferred from homology"/>
<dbReference type="SUPFAM" id="SSF50494">
    <property type="entry name" value="Trypsin-like serine proteases"/>
    <property type="match status" value="1"/>
</dbReference>
<evidence type="ECO:0000256" key="4">
    <source>
        <dbReference type="SAM" id="Phobius"/>
    </source>
</evidence>
<dbReference type="Gene3D" id="2.30.42.10">
    <property type="match status" value="1"/>
</dbReference>
<evidence type="ECO:0000256" key="2">
    <source>
        <dbReference type="ARBA" id="ARBA00022670"/>
    </source>
</evidence>
<evidence type="ECO:0000313" key="7">
    <source>
        <dbReference type="Proteomes" id="UP000037267"/>
    </source>
</evidence>
<evidence type="ECO:0000313" key="6">
    <source>
        <dbReference type="EMBL" id="KNF07938.1"/>
    </source>
</evidence>
<dbReference type="PANTHER" id="PTHR43343">
    <property type="entry name" value="PEPTIDASE S12"/>
    <property type="match status" value="1"/>
</dbReference>
<dbReference type="InterPro" id="IPR001940">
    <property type="entry name" value="Peptidase_S1C"/>
</dbReference>
<dbReference type="PRINTS" id="PR00834">
    <property type="entry name" value="PROTEASES2C"/>
</dbReference>
<dbReference type="InterPro" id="IPR043504">
    <property type="entry name" value="Peptidase_S1_PA_chymotrypsin"/>
</dbReference>
<dbReference type="AlphaFoldDB" id="A0A0L0W8Q1"/>
<feature type="transmembrane region" description="Helical" evidence="4">
    <location>
        <begin position="29"/>
        <end position="48"/>
    </location>
</feature>
<dbReference type="GO" id="GO:0006508">
    <property type="term" value="P:proteolysis"/>
    <property type="evidence" value="ECO:0007669"/>
    <property type="project" value="UniProtKB-KW"/>
</dbReference>
<keyword evidence="4" id="KW-0812">Transmembrane</keyword>
<dbReference type="PROSITE" id="PS50106">
    <property type="entry name" value="PDZ"/>
    <property type="match status" value="1"/>
</dbReference>
<dbReference type="STRING" id="1503.CLPU_11c01070"/>
<dbReference type="InterPro" id="IPR051201">
    <property type="entry name" value="Chloro_Bact_Ser_Proteases"/>
</dbReference>
<comment type="caution">
    <text evidence="6">The sequence shown here is derived from an EMBL/GenBank/DDBJ whole genome shotgun (WGS) entry which is preliminary data.</text>
</comment>
<accession>A0A0L0W8Q1</accession>
<dbReference type="EC" id="3.4.21.107" evidence="6"/>
<dbReference type="RefSeq" id="WP_050355843.1">
    <property type="nucleotide sequence ID" value="NZ_LGSS01000011.1"/>
</dbReference>
<keyword evidence="2 6" id="KW-0645">Protease</keyword>
<dbReference type="PATRIC" id="fig|1503.3.peg.272"/>
<dbReference type="SMART" id="SM00228">
    <property type="entry name" value="PDZ"/>
    <property type="match status" value="1"/>
</dbReference>
<dbReference type="Pfam" id="PF13180">
    <property type="entry name" value="PDZ_2"/>
    <property type="match status" value="1"/>
</dbReference>
<comment type="similarity">
    <text evidence="1">Belongs to the peptidase S1C family.</text>
</comment>
<dbReference type="Gene3D" id="2.40.10.10">
    <property type="entry name" value="Trypsin-like serine proteases"/>
    <property type="match status" value="2"/>
</dbReference>
<evidence type="ECO:0000259" key="5">
    <source>
        <dbReference type="PROSITE" id="PS50106"/>
    </source>
</evidence>
<dbReference type="GO" id="GO:0004252">
    <property type="term" value="F:serine-type endopeptidase activity"/>
    <property type="evidence" value="ECO:0007669"/>
    <property type="project" value="InterPro"/>
</dbReference>
<dbReference type="EMBL" id="LGSS01000011">
    <property type="protein sequence ID" value="KNF07938.1"/>
    <property type="molecule type" value="Genomic_DNA"/>
</dbReference>
<name>A0A0L0W8Q1_GOTPU</name>
<dbReference type="InterPro" id="IPR001478">
    <property type="entry name" value="PDZ"/>
</dbReference>
<organism evidence="6 7">
    <name type="scientific">Gottschalkia purinilytica</name>
    <name type="common">Clostridium purinilyticum</name>
    <dbReference type="NCBI Taxonomy" id="1503"/>
    <lineage>
        <taxon>Bacteria</taxon>
        <taxon>Bacillati</taxon>
        <taxon>Bacillota</taxon>
        <taxon>Tissierellia</taxon>
        <taxon>Tissierellales</taxon>
        <taxon>Gottschalkiaceae</taxon>
        <taxon>Gottschalkia</taxon>
    </lineage>
</organism>
<protein>
    <submittedName>
        <fullName evidence="6">Serine protease Do-like HtrA</fullName>
        <ecNumber evidence="6">3.4.21.107</ecNumber>
    </submittedName>
</protein>
<dbReference type="PANTHER" id="PTHR43343:SF3">
    <property type="entry name" value="PROTEASE DO-LIKE 8, CHLOROPLASTIC"/>
    <property type="match status" value="1"/>
</dbReference>
<dbReference type="SUPFAM" id="SSF50156">
    <property type="entry name" value="PDZ domain-like"/>
    <property type="match status" value="1"/>
</dbReference>
<gene>
    <name evidence="6" type="primary">htrA</name>
    <name evidence="6" type="ORF">CLPU_11c01070</name>
</gene>
<dbReference type="InterPro" id="IPR036034">
    <property type="entry name" value="PDZ_sf"/>
</dbReference>
<keyword evidence="4" id="KW-0472">Membrane</keyword>
<sequence>MKGNSNSMPIKNIYQKYLEKYRTSKEFRIIIITCASVFIFGFLLGYIFTEAEKTEMIEAIQKEQENIGQTKNIPNIADEVIPSIVLVRNRVKIKDGENVEMKDKGIGSGIIYKDDGYIITNQHVVNKASEVIVTLSDGSEYKGEIVGEDKRSDLAVIKIPGSAFRDVKIGDSDRLKVGERVIAIGNPVGEVFNSTVTDGIISGLNRTIMMNNRRMTLIQTSAAINPGNSGGALVNEKGEVIGINSAKLTGEEIEGMGFAIPINDALPIIDELIEYGYIKRPWLGLGLGETTDELVERYKIPKGIYIGKIDEIGPGSKSGLIEGDIILEIDNKRVESLSVMSSVIDKYNPGDEIKIKVFRRGNYKYINLVLEEAPPNR</sequence>
<dbReference type="Proteomes" id="UP000037267">
    <property type="component" value="Unassembled WGS sequence"/>
</dbReference>
<dbReference type="Pfam" id="PF13365">
    <property type="entry name" value="Trypsin_2"/>
    <property type="match status" value="1"/>
</dbReference>
<keyword evidence="3 6" id="KW-0378">Hydrolase</keyword>
<evidence type="ECO:0000256" key="3">
    <source>
        <dbReference type="ARBA" id="ARBA00022801"/>
    </source>
</evidence>
<dbReference type="InterPro" id="IPR009003">
    <property type="entry name" value="Peptidase_S1_PA"/>
</dbReference>
<reference evidence="7" key="1">
    <citation type="submission" date="2015-07" db="EMBL/GenBank/DDBJ databases">
        <title>Draft genome sequence of the purine-degrading Gottschalkia purinilyticum DSM 1384 (formerly Clostridium purinilyticum).</title>
        <authorList>
            <person name="Poehlein A."/>
            <person name="Schiel-Bengelsdorf B."/>
            <person name="Bengelsdorf F.R."/>
            <person name="Daniel R."/>
            <person name="Duerre P."/>
        </authorList>
    </citation>
    <scope>NUCLEOTIDE SEQUENCE [LARGE SCALE GENOMIC DNA]</scope>
    <source>
        <strain evidence="7">DSM 1384</strain>
    </source>
</reference>
<evidence type="ECO:0000256" key="1">
    <source>
        <dbReference type="ARBA" id="ARBA00010541"/>
    </source>
</evidence>
<keyword evidence="7" id="KW-1185">Reference proteome</keyword>
<feature type="domain" description="PDZ" evidence="5">
    <location>
        <begin position="272"/>
        <end position="361"/>
    </location>
</feature>
<keyword evidence="4" id="KW-1133">Transmembrane helix</keyword>